<dbReference type="EMBL" id="CAJJDN010000013">
    <property type="protein sequence ID" value="CAD8059699.1"/>
    <property type="molecule type" value="Genomic_DNA"/>
</dbReference>
<keyword evidence="2" id="KW-1185">Reference proteome</keyword>
<gene>
    <name evidence="1" type="ORF">PSON_ATCC_30995.1.T0130407</name>
</gene>
<sequence length="39" mass="4706">MNKLEQQRLLRCRTEQFDCGQKEVLIINCQKEENLLINN</sequence>
<dbReference type="Proteomes" id="UP000692954">
    <property type="component" value="Unassembled WGS sequence"/>
</dbReference>
<proteinExistence type="predicted"/>
<accession>A0A8S1KW98</accession>
<evidence type="ECO:0000313" key="1">
    <source>
        <dbReference type="EMBL" id="CAD8059699.1"/>
    </source>
</evidence>
<organism evidence="1 2">
    <name type="scientific">Paramecium sonneborni</name>
    <dbReference type="NCBI Taxonomy" id="65129"/>
    <lineage>
        <taxon>Eukaryota</taxon>
        <taxon>Sar</taxon>
        <taxon>Alveolata</taxon>
        <taxon>Ciliophora</taxon>
        <taxon>Intramacronucleata</taxon>
        <taxon>Oligohymenophorea</taxon>
        <taxon>Peniculida</taxon>
        <taxon>Parameciidae</taxon>
        <taxon>Paramecium</taxon>
    </lineage>
</organism>
<reference evidence="1" key="1">
    <citation type="submission" date="2021-01" db="EMBL/GenBank/DDBJ databases">
        <authorList>
            <consortium name="Genoscope - CEA"/>
            <person name="William W."/>
        </authorList>
    </citation>
    <scope>NUCLEOTIDE SEQUENCE</scope>
</reference>
<evidence type="ECO:0000313" key="2">
    <source>
        <dbReference type="Proteomes" id="UP000692954"/>
    </source>
</evidence>
<name>A0A8S1KW98_9CILI</name>
<protein>
    <submittedName>
        <fullName evidence="1">Uncharacterized protein</fullName>
    </submittedName>
</protein>
<dbReference type="AlphaFoldDB" id="A0A8S1KW98"/>
<comment type="caution">
    <text evidence="1">The sequence shown here is derived from an EMBL/GenBank/DDBJ whole genome shotgun (WGS) entry which is preliminary data.</text>
</comment>